<dbReference type="Proteomes" id="UP001190700">
    <property type="component" value="Unassembled WGS sequence"/>
</dbReference>
<comment type="caution">
    <text evidence="2">The sequence shown here is derived from an EMBL/GenBank/DDBJ whole genome shotgun (WGS) entry which is preliminary data.</text>
</comment>
<protein>
    <recommendedName>
        <fullName evidence="1">Reverse transcriptase Ty1/copia-type domain-containing protein</fullName>
    </recommendedName>
</protein>
<dbReference type="EMBL" id="LGRX02007895">
    <property type="protein sequence ID" value="KAK3274163.1"/>
    <property type="molecule type" value="Genomic_DNA"/>
</dbReference>
<gene>
    <name evidence="2" type="ORF">CYMTET_17648</name>
</gene>
<feature type="domain" description="Reverse transcriptase Ty1/copia-type" evidence="1">
    <location>
        <begin position="100"/>
        <end position="335"/>
    </location>
</feature>
<reference evidence="2 3" key="1">
    <citation type="journal article" date="2015" name="Genome Biol. Evol.">
        <title>Comparative Genomics of a Bacterivorous Green Alga Reveals Evolutionary Causalities and Consequences of Phago-Mixotrophic Mode of Nutrition.</title>
        <authorList>
            <person name="Burns J.A."/>
            <person name="Paasch A."/>
            <person name="Narechania A."/>
            <person name="Kim E."/>
        </authorList>
    </citation>
    <scope>NUCLEOTIDE SEQUENCE [LARGE SCALE GENOMIC DNA]</scope>
    <source>
        <strain evidence="2 3">PLY_AMNH</strain>
    </source>
</reference>
<evidence type="ECO:0000313" key="3">
    <source>
        <dbReference type="Proteomes" id="UP001190700"/>
    </source>
</evidence>
<name>A0AAE0GAA2_9CHLO</name>
<keyword evidence="3" id="KW-1185">Reference proteome</keyword>
<proteinExistence type="predicted"/>
<evidence type="ECO:0000259" key="1">
    <source>
        <dbReference type="Pfam" id="PF07727"/>
    </source>
</evidence>
<accession>A0AAE0GAA2</accession>
<evidence type="ECO:0000313" key="2">
    <source>
        <dbReference type="EMBL" id="KAK3274163.1"/>
    </source>
</evidence>
<dbReference type="Pfam" id="PF07727">
    <property type="entry name" value="RVT_2"/>
    <property type="match status" value="1"/>
</dbReference>
<dbReference type="AlphaFoldDB" id="A0AAE0GAA2"/>
<sequence length="400" mass="44701">MRSWRPGNYPYCGVVLTNFTFLDVKPGRIHFPPKHVYMAAESVQVRGCELLPPGVTEPRTFKQALAAPDSVEWLEAVHHELHSLVRVKGALEMIKEEDTPVGVNFLNMTLILKAKLDKSLQPDRRKARICVQGNKQIFGVNHFDTFAPYTQLSSVRLVLTLLTLNLGLVVYHMDVETAFLNSLLDEELYLRLPSCLEFDGCRHAKLKKAVYGPKQSGKAWFETSDSFIMGDDSRMKKSDVEPCLYYLRGDRLTVFIQSYVDDYVVACNSWQWYHDIVEAVNASYPCKDLGVLDLVMGIGVRWGVGTAYLSQQGYIASMVAAYGLEDARPAFLPMTPGTVLLPADGKNTCIPYRLLLGKLKCIARCSFPDTMAVVSVLSMYVLHHRRAGALQGAQASAQVP</sequence>
<dbReference type="InterPro" id="IPR013103">
    <property type="entry name" value="RVT_2"/>
</dbReference>
<organism evidence="2 3">
    <name type="scientific">Cymbomonas tetramitiformis</name>
    <dbReference type="NCBI Taxonomy" id="36881"/>
    <lineage>
        <taxon>Eukaryota</taxon>
        <taxon>Viridiplantae</taxon>
        <taxon>Chlorophyta</taxon>
        <taxon>Pyramimonadophyceae</taxon>
        <taxon>Pyramimonadales</taxon>
        <taxon>Pyramimonadaceae</taxon>
        <taxon>Cymbomonas</taxon>
    </lineage>
</organism>